<comment type="similarity">
    <text evidence="8">Belongs to the insect chemoreceptor superfamily. Gustatory receptor (GR) family.</text>
</comment>
<dbReference type="EMBL" id="ML158772">
    <property type="protein sequence ID" value="THK33151.1"/>
    <property type="molecule type" value="Genomic_DNA"/>
</dbReference>
<keyword evidence="3 8" id="KW-0812">Transmembrane</keyword>
<sequence length="403" mass="45618">MSFSTRASPGTLALKASYLFFKAIGLIPARLRHLSPKKGRPTFVYSRGGTLRNSVLIVSFAVLSCFSVHAMNKADYPNKSPTTEAIEVFKAALGSILVLIVWTWVCVHQREAIKVANDFLAIDSVMRSYSNLYSPKTVTQRFVLVWVFNTLIWINMFWSDYMVFDHVPVIAFISSVGPNFIFNWFLLMYTFSIIYLRMKVQAVNDGILRLSADSVSRISASPGNFDDRFFMKAFFALKGTHMRLHEVISEMDKFYSFPILLVIAEMCASIVYTAYYLMVPIFLPSVKQAEIMIFNSVCYLSMEVFPITIMTISIGQIVQELGRTADAVHKCLSRVRLSRKAKAELRLFSLELLHQNVQFTACGIFALDGTLLHSICGMTATYLIILIQFQPTARPSEENPNLQ</sequence>
<evidence type="ECO:0000313" key="10">
    <source>
        <dbReference type="Proteomes" id="UP000297026"/>
    </source>
</evidence>
<dbReference type="GO" id="GO:0050909">
    <property type="term" value="P:sensory perception of taste"/>
    <property type="evidence" value="ECO:0007669"/>
    <property type="project" value="InterPro"/>
</dbReference>
<dbReference type="GO" id="GO:0005886">
    <property type="term" value="C:plasma membrane"/>
    <property type="evidence" value="ECO:0007669"/>
    <property type="project" value="UniProtKB-SubCell"/>
</dbReference>
<name>A0A4E0RZ37_9HYME</name>
<comment type="function">
    <text evidence="8">Gustatory receptor which mediates acceptance or avoidance behavior, depending on its substrates.</text>
</comment>
<keyword evidence="2 8" id="KW-1003">Cell membrane</keyword>
<feature type="transmembrane region" description="Helical" evidence="8">
    <location>
        <begin position="254"/>
        <end position="279"/>
    </location>
</feature>
<feature type="transmembrane region" description="Helical" evidence="8">
    <location>
        <begin position="170"/>
        <end position="191"/>
    </location>
</feature>
<dbReference type="PANTHER" id="PTHR21143:SF133">
    <property type="entry name" value="GUSTATORY AND PHEROMONE RECEPTOR 32A-RELATED"/>
    <property type="match status" value="1"/>
</dbReference>
<evidence type="ECO:0000256" key="8">
    <source>
        <dbReference type="RuleBase" id="RU363108"/>
    </source>
</evidence>
<dbReference type="GO" id="GO:0007635">
    <property type="term" value="P:chemosensory behavior"/>
    <property type="evidence" value="ECO:0007669"/>
    <property type="project" value="TreeGrafter"/>
</dbReference>
<dbReference type="GO" id="GO:0007165">
    <property type="term" value="P:signal transduction"/>
    <property type="evidence" value="ECO:0007669"/>
    <property type="project" value="UniProtKB-KW"/>
</dbReference>
<dbReference type="PANTHER" id="PTHR21143">
    <property type="entry name" value="INVERTEBRATE GUSTATORY RECEPTOR"/>
    <property type="match status" value="1"/>
</dbReference>
<dbReference type="GO" id="GO:0008049">
    <property type="term" value="P:male courtship behavior"/>
    <property type="evidence" value="ECO:0007669"/>
    <property type="project" value="TreeGrafter"/>
</dbReference>
<evidence type="ECO:0000256" key="2">
    <source>
        <dbReference type="ARBA" id="ARBA00022475"/>
    </source>
</evidence>
<dbReference type="OrthoDB" id="6366728at2759"/>
<proteinExistence type="inferred from homology"/>
<comment type="subcellular location">
    <subcellularLocation>
        <location evidence="1 8">Cell membrane</location>
        <topology evidence="1 8">Multi-pass membrane protein</topology>
    </subcellularLocation>
</comment>
<reference evidence="9" key="1">
    <citation type="submission" date="2019-02" db="EMBL/GenBank/DDBJ databases">
        <title>Genome of the parasitoid wasp Diachasma alloeum, an emerging model for ecological speciation and transitions to asexual reproduction.</title>
        <authorList>
            <person name="Robertson H.M."/>
            <person name="Walden K.K."/>
            <person name="Tvedte E.S."/>
            <person name="Hood G.R."/>
            <person name="Feder J.L."/>
            <person name="Forbes A.A."/>
            <person name="Logsdon J.M."/>
            <person name="Mcelroy K.E."/>
        </authorList>
    </citation>
    <scope>NUCLEOTIDE SEQUENCE [LARGE SCALE GENOMIC DNA]</scope>
    <source>
        <strain evidence="9">Michigan</strain>
    </source>
</reference>
<feature type="transmembrane region" description="Helical" evidence="8">
    <location>
        <begin position="51"/>
        <end position="71"/>
    </location>
</feature>
<evidence type="ECO:0000256" key="3">
    <source>
        <dbReference type="ARBA" id="ARBA00022692"/>
    </source>
</evidence>
<evidence type="ECO:0000313" key="9">
    <source>
        <dbReference type="EMBL" id="THK33151.1"/>
    </source>
</evidence>
<feature type="transmembrane region" description="Helical" evidence="8">
    <location>
        <begin position="142"/>
        <end position="158"/>
    </location>
</feature>
<dbReference type="GO" id="GO:0030425">
    <property type="term" value="C:dendrite"/>
    <property type="evidence" value="ECO:0007669"/>
    <property type="project" value="TreeGrafter"/>
</dbReference>
<keyword evidence="4 8" id="KW-1133">Transmembrane helix</keyword>
<protein>
    <recommendedName>
        <fullName evidence="8">Gustatory receptor</fullName>
    </recommendedName>
</protein>
<gene>
    <name evidence="9" type="primary">Gr18</name>
    <name evidence="9" type="ORF">DALL_DALL000346</name>
</gene>
<keyword evidence="6 8" id="KW-0675">Receptor</keyword>
<keyword evidence="10" id="KW-1185">Reference proteome</keyword>
<feature type="transmembrane region" description="Helical" evidence="8">
    <location>
        <begin position="291"/>
        <end position="314"/>
    </location>
</feature>
<accession>A0A4E0RZ37</accession>
<feature type="transmembrane region" description="Helical" evidence="8">
    <location>
        <begin position="12"/>
        <end position="31"/>
    </location>
</feature>
<dbReference type="Proteomes" id="UP000297026">
    <property type="component" value="Unassembled WGS sequence"/>
</dbReference>
<organism evidence="9 10">
    <name type="scientific">Diachasma alloeum</name>
    <dbReference type="NCBI Taxonomy" id="454923"/>
    <lineage>
        <taxon>Eukaryota</taxon>
        <taxon>Metazoa</taxon>
        <taxon>Ecdysozoa</taxon>
        <taxon>Arthropoda</taxon>
        <taxon>Hexapoda</taxon>
        <taxon>Insecta</taxon>
        <taxon>Pterygota</taxon>
        <taxon>Neoptera</taxon>
        <taxon>Endopterygota</taxon>
        <taxon>Hymenoptera</taxon>
        <taxon>Apocrita</taxon>
        <taxon>Ichneumonoidea</taxon>
        <taxon>Braconidae</taxon>
        <taxon>Opiinae</taxon>
        <taxon>Diachasma</taxon>
    </lineage>
</organism>
<evidence type="ECO:0000256" key="7">
    <source>
        <dbReference type="ARBA" id="ARBA00023224"/>
    </source>
</evidence>
<evidence type="ECO:0000256" key="6">
    <source>
        <dbReference type="ARBA" id="ARBA00023170"/>
    </source>
</evidence>
<keyword evidence="7 8" id="KW-0807">Transducer</keyword>
<feature type="transmembrane region" description="Helical" evidence="8">
    <location>
        <begin position="91"/>
        <end position="107"/>
    </location>
</feature>
<evidence type="ECO:0000256" key="5">
    <source>
        <dbReference type="ARBA" id="ARBA00023136"/>
    </source>
</evidence>
<keyword evidence="5 8" id="KW-0472">Membrane</keyword>
<dbReference type="AlphaFoldDB" id="A0A4E0RZ37"/>
<dbReference type="InterPro" id="IPR013604">
    <property type="entry name" value="7TM_chemorcpt"/>
</dbReference>
<dbReference type="GO" id="GO:0043025">
    <property type="term" value="C:neuronal cell body"/>
    <property type="evidence" value="ECO:0007669"/>
    <property type="project" value="TreeGrafter"/>
</dbReference>
<dbReference type="GO" id="GO:0030424">
    <property type="term" value="C:axon"/>
    <property type="evidence" value="ECO:0007669"/>
    <property type="project" value="TreeGrafter"/>
</dbReference>
<evidence type="ECO:0000256" key="4">
    <source>
        <dbReference type="ARBA" id="ARBA00022989"/>
    </source>
</evidence>
<evidence type="ECO:0000256" key="1">
    <source>
        <dbReference type="ARBA" id="ARBA00004651"/>
    </source>
</evidence>
<dbReference type="Pfam" id="PF08395">
    <property type="entry name" value="7tm_7"/>
    <property type="match status" value="1"/>
</dbReference>